<organism evidence="2 3">
    <name type="scientific">Clarias magur</name>
    <name type="common">Asian catfish</name>
    <name type="synonym">Macropteronotus magur</name>
    <dbReference type="NCBI Taxonomy" id="1594786"/>
    <lineage>
        <taxon>Eukaryota</taxon>
        <taxon>Metazoa</taxon>
        <taxon>Chordata</taxon>
        <taxon>Craniata</taxon>
        <taxon>Vertebrata</taxon>
        <taxon>Euteleostomi</taxon>
        <taxon>Actinopterygii</taxon>
        <taxon>Neopterygii</taxon>
        <taxon>Teleostei</taxon>
        <taxon>Ostariophysi</taxon>
        <taxon>Siluriformes</taxon>
        <taxon>Clariidae</taxon>
        <taxon>Clarias</taxon>
    </lineage>
</organism>
<dbReference type="AlphaFoldDB" id="A0A8J4XD27"/>
<keyword evidence="3" id="KW-1185">Reference proteome</keyword>
<gene>
    <name evidence="2" type="primary">gpmI</name>
    <name evidence="2" type="ORF">DAT39_013343</name>
</gene>
<dbReference type="Proteomes" id="UP000727407">
    <property type="component" value="Unassembled WGS sequence"/>
</dbReference>
<evidence type="ECO:0000313" key="3">
    <source>
        <dbReference type="Proteomes" id="UP000727407"/>
    </source>
</evidence>
<reference evidence="2" key="1">
    <citation type="submission" date="2020-07" db="EMBL/GenBank/DDBJ databases">
        <title>Clarias magur genome sequencing, assembly and annotation.</title>
        <authorList>
            <person name="Kushwaha B."/>
            <person name="Kumar R."/>
            <person name="Das P."/>
            <person name="Joshi C.G."/>
            <person name="Kumar D."/>
            <person name="Nagpure N.S."/>
            <person name="Pandey M."/>
            <person name="Agarwal S."/>
            <person name="Srivastava S."/>
            <person name="Singh M."/>
            <person name="Sahoo L."/>
            <person name="Jayasankar P."/>
            <person name="Meher P.K."/>
            <person name="Koringa P.G."/>
            <person name="Iquebal M.A."/>
            <person name="Das S.P."/>
            <person name="Bit A."/>
            <person name="Patnaik S."/>
            <person name="Patel N."/>
            <person name="Shah T.M."/>
            <person name="Hinsu A."/>
            <person name="Jena J.K."/>
        </authorList>
    </citation>
    <scope>NUCLEOTIDE SEQUENCE</scope>
    <source>
        <strain evidence="2">CIFAMagur01</strain>
        <tissue evidence="2">Testis</tissue>
    </source>
</reference>
<feature type="region of interest" description="Disordered" evidence="1">
    <location>
        <begin position="114"/>
        <end position="136"/>
    </location>
</feature>
<dbReference type="EMBL" id="QNUK01000255">
    <property type="protein sequence ID" value="KAF5896910.1"/>
    <property type="molecule type" value="Genomic_DNA"/>
</dbReference>
<comment type="caution">
    <text evidence="2">The sequence shown here is derived from an EMBL/GenBank/DDBJ whole genome shotgun (WGS) entry which is preliminary data.</text>
</comment>
<proteinExistence type="predicted"/>
<protein>
    <submittedName>
        <fullName evidence="2">2,3-bisphosphoglycerate-independent phosphoglycerate mutase</fullName>
    </submittedName>
</protein>
<accession>A0A8J4XD27</accession>
<evidence type="ECO:0000313" key="2">
    <source>
        <dbReference type="EMBL" id="KAF5896910.1"/>
    </source>
</evidence>
<sequence>MIHKRMRLACFSSQLATNTLLLIKIIKHTDLKTFAYPIKPDRSVFEQDSVLPRFSGAQAAEGQVETKTVATFYLMPNPWGGSSTAGLSGRFLRDGDGKKGKQTGALAQSPIAWQKAPSATLSSGSSGLSRRERLNRPKRADRVIRLRATVKGSQPALPCSNRYYSTTRHTRFARRNSVLITCKSLGLFSLSSSVDDKLPALMTVCRQALVYPAMKVEIDI</sequence>
<name>A0A8J4XD27_CLAMG</name>
<evidence type="ECO:0000256" key="1">
    <source>
        <dbReference type="SAM" id="MobiDB-lite"/>
    </source>
</evidence>